<organism evidence="2 3">
    <name type="scientific">Rhodococcus cercidiphylli</name>
    <dbReference type="NCBI Taxonomy" id="489916"/>
    <lineage>
        <taxon>Bacteria</taxon>
        <taxon>Bacillati</taxon>
        <taxon>Actinomycetota</taxon>
        <taxon>Actinomycetes</taxon>
        <taxon>Mycobacteriales</taxon>
        <taxon>Nocardiaceae</taxon>
        <taxon>Rhodococcus</taxon>
    </lineage>
</organism>
<accession>A0ABU4AVD6</accession>
<keyword evidence="1" id="KW-0732">Signal</keyword>
<feature type="signal peptide" evidence="1">
    <location>
        <begin position="1"/>
        <end position="27"/>
    </location>
</feature>
<dbReference type="RefSeq" id="WP_317547739.1">
    <property type="nucleotide sequence ID" value="NZ_JAWLKE010000002.1"/>
</dbReference>
<comment type="caution">
    <text evidence="2">The sequence shown here is derived from an EMBL/GenBank/DDBJ whole genome shotgun (WGS) entry which is preliminary data.</text>
</comment>
<protein>
    <recommendedName>
        <fullName evidence="4">Lipoprotein</fullName>
    </recommendedName>
</protein>
<evidence type="ECO:0000256" key="1">
    <source>
        <dbReference type="SAM" id="SignalP"/>
    </source>
</evidence>
<gene>
    <name evidence="2" type="ORF">R3P95_06480</name>
</gene>
<evidence type="ECO:0008006" key="4">
    <source>
        <dbReference type="Google" id="ProtNLM"/>
    </source>
</evidence>
<proteinExistence type="predicted"/>
<dbReference type="PROSITE" id="PS51257">
    <property type="entry name" value="PROKAR_LIPOPROTEIN"/>
    <property type="match status" value="1"/>
</dbReference>
<sequence>MKTIALSVAACAAFLLLAGCSSESSDASSGENAESCTAFATSHNAFVATVEAVPTDQAGVEKWTADKSASLNEFTTQSEQATGEVKNALTTLVADLPADSLELSEPDSESGQQFVDNSNAVASACEADGTSITLDEFPLLKF</sequence>
<dbReference type="EMBL" id="JAWLKE010000002">
    <property type="protein sequence ID" value="MDV6230187.1"/>
    <property type="molecule type" value="Genomic_DNA"/>
</dbReference>
<feature type="chain" id="PRO_5045529265" description="Lipoprotein" evidence="1">
    <location>
        <begin position="28"/>
        <end position="142"/>
    </location>
</feature>
<keyword evidence="3" id="KW-1185">Reference proteome</keyword>
<reference evidence="2 3" key="1">
    <citation type="submission" date="2023-10" db="EMBL/GenBank/DDBJ databases">
        <title>Development of a sustainable strategy for remediation of hydrocarbon-contaminated territories based on the waste exchange concept.</title>
        <authorList>
            <person name="Krivoruchko A."/>
        </authorList>
    </citation>
    <scope>NUCLEOTIDE SEQUENCE [LARGE SCALE GENOMIC DNA]</scope>
    <source>
        <strain evidence="2 3">IEGM 1322</strain>
    </source>
</reference>
<evidence type="ECO:0000313" key="3">
    <source>
        <dbReference type="Proteomes" id="UP001185899"/>
    </source>
</evidence>
<dbReference type="Proteomes" id="UP001185899">
    <property type="component" value="Unassembled WGS sequence"/>
</dbReference>
<evidence type="ECO:0000313" key="2">
    <source>
        <dbReference type="EMBL" id="MDV6230187.1"/>
    </source>
</evidence>
<name>A0ABU4AVD6_9NOCA</name>